<dbReference type="AlphaFoldDB" id="A0A0B0PF42"/>
<dbReference type="Proteomes" id="UP000032142">
    <property type="component" value="Unassembled WGS sequence"/>
</dbReference>
<sequence length="38" mass="4467">MGVLNVHVHHVYKRSELCVNEIMYDLVMISVRIHMSNV</sequence>
<gene>
    <name evidence="1" type="ORF">F383_28746</name>
</gene>
<dbReference type="EMBL" id="KN425529">
    <property type="protein sequence ID" value="KHG23565.1"/>
    <property type="molecule type" value="Genomic_DNA"/>
</dbReference>
<accession>A0A0B0PF42</accession>
<reference evidence="2" key="1">
    <citation type="submission" date="2014-09" db="EMBL/GenBank/DDBJ databases">
        <authorList>
            <person name="Mudge J."/>
            <person name="Ramaraj T."/>
            <person name="Lindquist I.E."/>
            <person name="Bharti A.K."/>
            <person name="Sundararajan A."/>
            <person name="Cameron C.T."/>
            <person name="Woodward J.E."/>
            <person name="May G.D."/>
            <person name="Brubaker C."/>
            <person name="Broadhvest J."/>
            <person name="Wilkins T.A."/>
        </authorList>
    </citation>
    <scope>NUCLEOTIDE SEQUENCE</scope>
    <source>
        <strain evidence="2">cv. AKA8401</strain>
    </source>
</reference>
<evidence type="ECO:0000313" key="2">
    <source>
        <dbReference type="Proteomes" id="UP000032142"/>
    </source>
</evidence>
<keyword evidence="2" id="KW-1185">Reference proteome</keyword>
<name>A0A0B0PF42_GOSAR</name>
<proteinExistence type="predicted"/>
<organism evidence="1 2">
    <name type="scientific">Gossypium arboreum</name>
    <name type="common">Tree cotton</name>
    <name type="synonym">Gossypium nanking</name>
    <dbReference type="NCBI Taxonomy" id="29729"/>
    <lineage>
        <taxon>Eukaryota</taxon>
        <taxon>Viridiplantae</taxon>
        <taxon>Streptophyta</taxon>
        <taxon>Embryophyta</taxon>
        <taxon>Tracheophyta</taxon>
        <taxon>Spermatophyta</taxon>
        <taxon>Magnoliopsida</taxon>
        <taxon>eudicotyledons</taxon>
        <taxon>Gunneridae</taxon>
        <taxon>Pentapetalae</taxon>
        <taxon>rosids</taxon>
        <taxon>malvids</taxon>
        <taxon>Malvales</taxon>
        <taxon>Malvaceae</taxon>
        <taxon>Malvoideae</taxon>
        <taxon>Gossypium</taxon>
    </lineage>
</organism>
<protein>
    <submittedName>
        <fullName evidence="1">Uncharacterized protein</fullName>
    </submittedName>
</protein>
<evidence type="ECO:0000313" key="1">
    <source>
        <dbReference type="EMBL" id="KHG23565.1"/>
    </source>
</evidence>